<organism evidence="1 2">
    <name type="scientific">Marine Group I thaumarchaeote</name>
    <dbReference type="NCBI Taxonomy" id="2511932"/>
    <lineage>
        <taxon>Archaea</taxon>
        <taxon>Nitrososphaerota</taxon>
        <taxon>Marine Group I</taxon>
    </lineage>
</organism>
<evidence type="ECO:0000313" key="2">
    <source>
        <dbReference type="Proteomes" id="UP000523105"/>
    </source>
</evidence>
<comment type="caution">
    <text evidence="1">The sequence shown here is derived from an EMBL/GenBank/DDBJ whole genome shotgun (WGS) entry which is preliminary data.</text>
</comment>
<dbReference type="Proteomes" id="UP000523105">
    <property type="component" value="Unassembled WGS sequence"/>
</dbReference>
<accession>A0A7K4MR50</accession>
<evidence type="ECO:0000313" key="1">
    <source>
        <dbReference type="EMBL" id="NWJ44070.1"/>
    </source>
</evidence>
<protein>
    <submittedName>
        <fullName evidence="1">Uncharacterized protein</fullName>
    </submittedName>
</protein>
<dbReference type="AlphaFoldDB" id="A0A7K4MR50"/>
<gene>
    <name evidence="1" type="ORF">HX837_07720</name>
</gene>
<name>A0A7K4MR50_9ARCH</name>
<sequence length="112" mass="11845">MAGILNITIDQGETYTNTNSVFLADGITAMNLTGYTVASKMRQNYTSTASHTITTTITSPATAGLIDSSLTATETSAIKAGYYVYDLEITSSSGIVTRVLEGKVHMKPGVTR</sequence>
<proteinExistence type="predicted"/>
<reference evidence="1 2" key="1">
    <citation type="journal article" date="2019" name="Environ. Microbiol.">
        <title>Genomics insights into ecotype formation of ammonia-oxidizing archaea in the deep ocean.</title>
        <authorList>
            <person name="Wang Y."/>
            <person name="Huang J.M."/>
            <person name="Cui G.J."/>
            <person name="Nunoura T."/>
            <person name="Takaki Y."/>
            <person name="Li W.L."/>
            <person name="Li J."/>
            <person name="Gao Z.M."/>
            <person name="Takai K."/>
            <person name="Zhang A.Q."/>
            <person name="Stepanauskas R."/>
        </authorList>
    </citation>
    <scope>NUCLEOTIDE SEQUENCE [LARGE SCALE GENOMIC DNA]</scope>
    <source>
        <strain evidence="1 2">L15b</strain>
    </source>
</reference>
<dbReference type="EMBL" id="JACASV010000103">
    <property type="protein sequence ID" value="NWJ44070.1"/>
    <property type="molecule type" value="Genomic_DNA"/>
</dbReference>